<protein>
    <submittedName>
        <fullName evidence="3">Uncharacterized protein</fullName>
    </submittedName>
</protein>
<gene>
    <name evidence="1" type="ORF">CASFOL_001492</name>
    <name evidence="2" type="ORF">CASFOL_001496</name>
    <name evidence="3" type="ORF">CASFOL_001508</name>
</gene>
<accession>A0ABD3EJE5</accession>
<dbReference type="EMBL" id="JAVIJP010000004">
    <property type="protein sequence ID" value="KAL3654507.1"/>
    <property type="molecule type" value="Genomic_DNA"/>
</dbReference>
<evidence type="ECO:0000313" key="4">
    <source>
        <dbReference type="Proteomes" id="UP001632038"/>
    </source>
</evidence>
<reference evidence="3" key="2">
    <citation type="submission" date="2024-11" db="EMBL/GenBank/DDBJ databases">
        <authorList>
            <person name="Burger M."/>
            <person name="Chory J."/>
        </authorList>
    </citation>
    <scope>NUCLEOTIDE SEQUENCE</scope>
    <source>
        <strain evidence="3">Tecolote</strain>
        <tissue evidence="3">Flower</tissue>
    </source>
</reference>
<dbReference type="EMBL" id="JAVIJP010000004">
    <property type="protein sequence ID" value="KAL3654523.1"/>
    <property type="molecule type" value="Genomic_DNA"/>
</dbReference>
<dbReference type="Proteomes" id="UP001632038">
    <property type="component" value="Unassembled WGS sequence"/>
</dbReference>
<organism evidence="3 4">
    <name type="scientific">Castilleja foliolosa</name>
    <dbReference type="NCBI Taxonomy" id="1961234"/>
    <lineage>
        <taxon>Eukaryota</taxon>
        <taxon>Viridiplantae</taxon>
        <taxon>Streptophyta</taxon>
        <taxon>Embryophyta</taxon>
        <taxon>Tracheophyta</taxon>
        <taxon>Spermatophyta</taxon>
        <taxon>Magnoliopsida</taxon>
        <taxon>eudicotyledons</taxon>
        <taxon>Gunneridae</taxon>
        <taxon>Pentapetalae</taxon>
        <taxon>asterids</taxon>
        <taxon>lamiids</taxon>
        <taxon>Lamiales</taxon>
        <taxon>Orobanchaceae</taxon>
        <taxon>Pedicularideae</taxon>
        <taxon>Castillejinae</taxon>
        <taxon>Castilleja</taxon>
    </lineage>
</organism>
<comment type="caution">
    <text evidence="3">The sequence shown here is derived from an EMBL/GenBank/DDBJ whole genome shotgun (WGS) entry which is preliminary data.</text>
</comment>
<proteinExistence type="predicted"/>
<evidence type="ECO:0000313" key="1">
    <source>
        <dbReference type="EMBL" id="KAL3654507.1"/>
    </source>
</evidence>
<keyword evidence="4" id="KW-1185">Reference proteome</keyword>
<reference evidence="3" key="1">
    <citation type="journal article" date="2024" name="IScience">
        <title>Strigolactones Initiate the Formation of Haustorium-like Structures in Castilleja.</title>
        <authorList>
            <person name="Buerger M."/>
            <person name="Peterson D."/>
            <person name="Chory J."/>
        </authorList>
    </citation>
    <scope>NUCLEOTIDE SEQUENCE</scope>
    <source>
        <strain evidence="3">Tecolote</strain>
        <tissue evidence="3">Flower</tissue>
    </source>
</reference>
<evidence type="ECO:0000313" key="2">
    <source>
        <dbReference type="EMBL" id="KAL3654511.1"/>
    </source>
</evidence>
<dbReference type="AlphaFoldDB" id="A0ABD3EJE5"/>
<evidence type="ECO:0000313" key="3">
    <source>
        <dbReference type="EMBL" id="KAL3654523.1"/>
    </source>
</evidence>
<dbReference type="EMBL" id="JAVIJP010000004">
    <property type="protein sequence ID" value="KAL3654511.1"/>
    <property type="molecule type" value="Genomic_DNA"/>
</dbReference>
<name>A0ABD3EJE5_9LAMI</name>
<sequence length="88" mass="9855">MVTVIARDRLSRLSVFRWAERRWIPSSGSIRAERDAAMQIRDVMGWRWSFDCGMVAELRMRLAAVDGERDGAARTGVEVSGEGTVAGR</sequence>